<evidence type="ECO:0000256" key="2">
    <source>
        <dbReference type="ARBA" id="ARBA00023125"/>
    </source>
</evidence>
<dbReference type="InterPro" id="IPR014710">
    <property type="entry name" value="RmlC-like_jellyroll"/>
</dbReference>
<dbReference type="InterPro" id="IPR018490">
    <property type="entry name" value="cNMP-bd_dom_sf"/>
</dbReference>
<dbReference type="GO" id="GO:0006355">
    <property type="term" value="P:regulation of DNA-templated transcription"/>
    <property type="evidence" value="ECO:0007669"/>
    <property type="project" value="InterPro"/>
</dbReference>
<dbReference type="Proteomes" id="UP000737612">
    <property type="component" value="Unassembled WGS sequence"/>
</dbReference>
<dbReference type="Pfam" id="PF00027">
    <property type="entry name" value="cNMP_binding"/>
    <property type="match status" value="1"/>
</dbReference>
<evidence type="ECO:0000259" key="5">
    <source>
        <dbReference type="PROSITE" id="PS51063"/>
    </source>
</evidence>
<dbReference type="InterPro" id="IPR000595">
    <property type="entry name" value="cNMP-bd_dom"/>
</dbReference>
<dbReference type="GO" id="GO:0003677">
    <property type="term" value="F:DNA binding"/>
    <property type="evidence" value="ECO:0007669"/>
    <property type="project" value="UniProtKB-KW"/>
</dbReference>
<dbReference type="Gene3D" id="2.60.120.10">
    <property type="entry name" value="Jelly Rolls"/>
    <property type="match status" value="1"/>
</dbReference>
<dbReference type="PROSITE" id="PS50042">
    <property type="entry name" value="CNMP_BINDING_3"/>
    <property type="match status" value="1"/>
</dbReference>
<feature type="domain" description="Cyclic nucleotide-binding" evidence="4">
    <location>
        <begin position="14"/>
        <end position="137"/>
    </location>
</feature>
<keyword evidence="2" id="KW-0238">DNA-binding</keyword>
<dbReference type="Pfam" id="PF13545">
    <property type="entry name" value="HTH_Crp_2"/>
    <property type="match status" value="1"/>
</dbReference>
<dbReference type="InterPro" id="IPR012318">
    <property type="entry name" value="HTH_CRP"/>
</dbReference>
<dbReference type="SUPFAM" id="SSF51206">
    <property type="entry name" value="cAMP-binding domain-like"/>
    <property type="match status" value="1"/>
</dbReference>
<reference evidence="6" key="1">
    <citation type="submission" date="2021-02" db="EMBL/GenBank/DDBJ databases">
        <title>Metagenome-assembled genomes from human diarrheal sample B26.</title>
        <authorList>
            <person name="Ateba T.P."/>
            <person name="Alayande K.A."/>
            <person name="Mwanza M."/>
        </authorList>
    </citation>
    <scope>NUCLEOTIDE SEQUENCE</scope>
    <source>
        <strain evidence="6">06WH</strain>
    </source>
</reference>
<keyword evidence="1" id="KW-0805">Transcription regulation</keyword>
<protein>
    <submittedName>
        <fullName evidence="6">Crp/Fnr family transcriptional regulator</fullName>
    </submittedName>
</protein>
<feature type="domain" description="HTH crp-type" evidence="5">
    <location>
        <begin position="155"/>
        <end position="220"/>
    </location>
</feature>
<proteinExistence type="predicted"/>
<organism evidence="6 7">
    <name type="scientific">Fusicatenibacter saccharivorans</name>
    <dbReference type="NCBI Taxonomy" id="1150298"/>
    <lineage>
        <taxon>Bacteria</taxon>
        <taxon>Bacillati</taxon>
        <taxon>Bacillota</taxon>
        <taxon>Clostridia</taxon>
        <taxon>Lachnospirales</taxon>
        <taxon>Lachnospiraceae</taxon>
        <taxon>Fusicatenibacter</taxon>
    </lineage>
</organism>
<dbReference type="SUPFAM" id="SSF46785">
    <property type="entry name" value="Winged helix' DNA-binding domain"/>
    <property type="match status" value="1"/>
</dbReference>
<dbReference type="CDD" id="cd00038">
    <property type="entry name" value="CAP_ED"/>
    <property type="match status" value="1"/>
</dbReference>
<evidence type="ECO:0000256" key="1">
    <source>
        <dbReference type="ARBA" id="ARBA00023015"/>
    </source>
</evidence>
<dbReference type="PROSITE" id="PS51063">
    <property type="entry name" value="HTH_CRP_2"/>
    <property type="match status" value="1"/>
</dbReference>
<dbReference type="AlphaFoldDB" id="A0A938ZDH5"/>
<evidence type="ECO:0000313" key="7">
    <source>
        <dbReference type="Proteomes" id="UP000737612"/>
    </source>
</evidence>
<evidence type="ECO:0000256" key="3">
    <source>
        <dbReference type="ARBA" id="ARBA00023163"/>
    </source>
</evidence>
<dbReference type="EMBL" id="JAFHBD010000017">
    <property type="protein sequence ID" value="MBN2953010.1"/>
    <property type="molecule type" value="Genomic_DNA"/>
</dbReference>
<sequence length="220" mass="25475">MKMENKLLSLDTPLFEGITQQDRRPMLDCITYHTAVFSKGEIIAFEQENMKHIGIVLSGAVDMIKEDLWGNKTLLVRMRKNELFGETFACGNDSRSTVTFQVSEDAEILFLPFDRVMRSCNMACVFHHRLIENMVRVIAAKNQELIRKVEVISKKTLREKILAYLSLQAETQHSRYFESPLGRVELAEYLCADRSALTRELAKMKKEGLIDYDRNCFRIL</sequence>
<evidence type="ECO:0000259" key="4">
    <source>
        <dbReference type="PROSITE" id="PS50042"/>
    </source>
</evidence>
<dbReference type="SMART" id="SM00100">
    <property type="entry name" value="cNMP"/>
    <property type="match status" value="1"/>
</dbReference>
<dbReference type="InterPro" id="IPR036390">
    <property type="entry name" value="WH_DNA-bd_sf"/>
</dbReference>
<comment type="caution">
    <text evidence="6">The sequence shown here is derived from an EMBL/GenBank/DDBJ whole genome shotgun (WGS) entry which is preliminary data.</text>
</comment>
<gene>
    <name evidence="6" type="ORF">JTJ23_05315</name>
</gene>
<evidence type="ECO:0000313" key="6">
    <source>
        <dbReference type="EMBL" id="MBN2953010.1"/>
    </source>
</evidence>
<accession>A0A938ZDH5</accession>
<keyword evidence="3" id="KW-0804">Transcription</keyword>
<name>A0A938ZDH5_9FIRM</name>